<dbReference type="AlphaFoldDB" id="A0AAE3NB36"/>
<dbReference type="EMBL" id="JAQIPB010000009">
    <property type="protein sequence ID" value="MDA7418233.1"/>
    <property type="molecule type" value="Genomic_DNA"/>
</dbReference>
<dbReference type="RefSeq" id="WP_271429452.1">
    <property type="nucleotide sequence ID" value="NZ_JAQIPB010000009.1"/>
</dbReference>
<keyword evidence="8" id="KW-1185">Reference proteome</keyword>
<evidence type="ECO:0000256" key="1">
    <source>
        <dbReference type="ARBA" id="ARBA00009437"/>
    </source>
</evidence>
<dbReference type="InterPro" id="IPR058163">
    <property type="entry name" value="LysR-type_TF_proteobact-type"/>
</dbReference>
<name>A0AAE3NB36_9BURK</name>
<dbReference type="InterPro" id="IPR036390">
    <property type="entry name" value="WH_DNA-bd_sf"/>
</dbReference>
<evidence type="ECO:0000256" key="3">
    <source>
        <dbReference type="ARBA" id="ARBA00023125"/>
    </source>
</evidence>
<dbReference type="InterPro" id="IPR036388">
    <property type="entry name" value="WH-like_DNA-bd_sf"/>
</dbReference>
<dbReference type="PANTHER" id="PTHR30537">
    <property type="entry name" value="HTH-TYPE TRANSCRIPTIONAL REGULATOR"/>
    <property type="match status" value="1"/>
</dbReference>
<accession>A0AAE3NB36</accession>
<reference evidence="7" key="1">
    <citation type="submission" date="2023-01" db="EMBL/GenBank/DDBJ databases">
        <title>Xenophilus mangrovi sp. nov., isolated from soil of Mangrove nature reserve.</title>
        <authorList>
            <person name="Xu S."/>
            <person name="Liu Z."/>
            <person name="Xu Y."/>
        </authorList>
    </citation>
    <scope>NUCLEOTIDE SEQUENCE</scope>
    <source>
        <strain evidence="7">YW8</strain>
    </source>
</reference>
<comment type="caution">
    <text evidence="7">The sequence shown here is derived from an EMBL/GenBank/DDBJ whole genome shotgun (WGS) entry which is preliminary data.</text>
</comment>
<dbReference type="GO" id="GO:0003700">
    <property type="term" value="F:DNA-binding transcription factor activity"/>
    <property type="evidence" value="ECO:0007669"/>
    <property type="project" value="InterPro"/>
</dbReference>
<dbReference type="Pfam" id="PF00126">
    <property type="entry name" value="HTH_1"/>
    <property type="match status" value="1"/>
</dbReference>
<dbReference type="Pfam" id="PF03466">
    <property type="entry name" value="LysR_substrate"/>
    <property type="match status" value="1"/>
</dbReference>
<dbReference type="GO" id="GO:0043565">
    <property type="term" value="F:sequence-specific DNA binding"/>
    <property type="evidence" value="ECO:0007669"/>
    <property type="project" value="TreeGrafter"/>
</dbReference>
<sequence>MDSLDLIRAFREVAFQGNFSRAATRLGISKATASKYVAELEARFGVRLLNRSTRSVSLTDAGELLLERSAPMLEMVELTQAELAERANEPRGRLRIAAPHAMASGELPTLLAEFMGFYPEVIVSLSLANSVDLAEDGIDVELRFGPIENDNLIVRKLLQVPMVVCASPIYWKKHGKPTHPTQLPQHDALTLIREGAHPVWRFEDKGKPIDVRVKSRMEATEGAPLVEVARHGFGLIYVPALAVQPQIDHGELVPVLQKYARQDMWVSAAYLQRRHNSAALRALLDYLQDRAKRRGRFAGQPLPPHQPQAGAAPVAGG</sequence>
<dbReference type="Gene3D" id="3.40.190.290">
    <property type="match status" value="1"/>
</dbReference>
<keyword evidence="2" id="KW-0805">Transcription regulation</keyword>
<feature type="region of interest" description="Disordered" evidence="5">
    <location>
        <begin position="296"/>
        <end position="317"/>
    </location>
</feature>
<evidence type="ECO:0000256" key="5">
    <source>
        <dbReference type="SAM" id="MobiDB-lite"/>
    </source>
</evidence>
<dbReference type="FunFam" id="1.10.10.10:FF:000001">
    <property type="entry name" value="LysR family transcriptional regulator"/>
    <property type="match status" value="1"/>
</dbReference>
<dbReference type="InterPro" id="IPR000847">
    <property type="entry name" value="LysR_HTH_N"/>
</dbReference>
<evidence type="ECO:0000256" key="4">
    <source>
        <dbReference type="ARBA" id="ARBA00023163"/>
    </source>
</evidence>
<dbReference type="PROSITE" id="PS50931">
    <property type="entry name" value="HTH_LYSR"/>
    <property type="match status" value="1"/>
</dbReference>
<keyword evidence="4" id="KW-0804">Transcription</keyword>
<organism evidence="7 8">
    <name type="scientific">Xenophilus arseniciresistens</name>
    <dbReference type="NCBI Taxonomy" id="1283306"/>
    <lineage>
        <taxon>Bacteria</taxon>
        <taxon>Pseudomonadati</taxon>
        <taxon>Pseudomonadota</taxon>
        <taxon>Betaproteobacteria</taxon>
        <taxon>Burkholderiales</taxon>
        <taxon>Comamonadaceae</taxon>
        <taxon>Xenophilus</taxon>
    </lineage>
</organism>
<dbReference type="PANTHER" id="PTHR30537:SF35">
    <property type="entry name" value="TRANSCRIPTIONAL REGULATORY PROTEIN"/>
    <property type="match status" value="1"/>
</dbReference>
<evidence type="ECO:0000313" key="8">
    <source>
        <dbReference type="Proteomes" id="UP001212602"/>
    </source>
</evidence>
<dbReference type="Gene3D" id="1.10.10.10">
    <property type="entry name" value="Winged helix-like DNA-binding domain superfamily/Winged helix DNA-binding domain"/>
    <property type="match status" value="1"/>
</dbReference>
<dbReference type="InterPro" id="IPR005119">
    <property type="entry name" value="LysR_subst-bd"/>
</dbReference>
<keyword evidence="3" id="KW-0238">DNA-binding</keyword>
<comment type="similarity">
    <text evidence="1">Belongs to the LysR transcriptional regulatory family.</text>
</comment>
<feature type="domain" description="HTH lysR-type" evidence="6">
    <location>
        <begin position="1"/>
        <end position="59"/>
    </location>
</feature>
<gene>
    <name evidence="7" type="ORF">PGB34_17850</name>
</gene>
<dbReference type="GO" id="GO:0006351">
    <property type="term" value="P:DNA-templated transcription"/>
    <property type="evidence" value="ECO:0007669"/>
    <property type="project" value="TreeGrafter"/>
</dbReference>
<protein>
    <submittedName>
        <fullName evidence="7">LysR family transcriptional regulator</fullName>
    </submittedName>
</protein>
<evidence type="ECO:0000256" key="2">
    <source>
        <dbReference type="ARBA" id="ARBA00023015"/>
    </source>
</evidence>
<evidence type="ECO:0000313" key="7">
    <source>
        <dbReference type="EMBL" id="MDA7418233.1"/>
    </source>
</evidence>
<feature type="compositionally biased region" description="Low complexity" evidence="5">
    <location>
        <begin position="307"/>
        <end position="317"/>
    </location>
</feature>
<dbReference type="CDD" id="cd08422">
    <property type="entry name" value="PBP2_CrgA_like"/>
    <property type="match status" value="1"/>
</dbReference>
<dbReference type="SUPFAM" id="SSF46785">
    <property type="entry name" value="Winged helix' DNA-binding domain"/>
    <property type="match status" value="1"/>
</dbReference>
<dbReference type="SUPFAM" id="SSF53850">
    <property type="entry name" value="Periplasmic binding protein-like II"/>
    <property type="match status" value="1"/>
</dbReference>
<proteinExistence type="inferred from homology"/>
<dbReference type="Proteomes" id="UP001212602">
    <property type="component" value="Unassembled WGS sequence"/>
</dbReference>
<evidence type="ECO:0000259" key="6">
    <source>
        <dbReference type="PROSITE" id="PS50931"/>
    </source>
</evidence>